<gene>
    <name evidence="1" type="ORF">Q8X39_04795</name>
</gene>
<dbReference type="EMBL" id="JAUZEE010000002">
    <property type="protein sequence ID" value="MDP4299942.1"/>
    <property type="molecule type" value="Genomic_DNA"/>
</dbReference>
<sequence length="45" mass="5419">MKNEDELFQALAQLTLALEEYVQQQARLKKMIHQIELMLKFLKDQ</sequence>
<comment type="caution">
    <text evidence="1">The sequence shown here is derived from an EMBL/GenBank/DDBJ whole genome shotgun (WGS) entry which is preliminary data.</text>
</comment>
<reference evidence="1 2" key="1">
    <citation type="submission" date="2023-08" db="EMBL/GenBank/DDBJ databases">
        <authorList>
            <person name="Roldan D.M."/>
            <person name="Menes R.J."/>
        </authorList>
    </citation>
    <scope>NUCLEOTIDE SEQUENCE [LARGE SCALE GENOMIC DNA]</scope>
    <source>
        <strain evidence="1 2">CCM 2812</strain>
    </source>
</reference>
<organism evidence="1 2">
    <name type="scientific">Leptothrix discophora</name>
    <dbReference type="NCBI Taxonomy" id="89"/>
    <lineage>
        <taxon>Bacteria</taxon>
        <taxon>Pseudomonadati</taxon>
        <taxon>Pseudomonadota</taxon>
        <taxon>Betaproteobacteria</taxon>
        <taxon>Burkholderiales</taxon>
        <taxon>Sphaerotilaceae</taxon>
        <taxon>Leptothrix</taxon>
    </lineage>
</organism>
<evidence type="ECO:0000313" key="1">
    <source>
        <dbReference type="EMBL" id="MDP4299942.1"/>
    </source>
</evidence>
<name>A0ABT9G0V8_LEPDI</name>
<proteinExistence type="predicted"/>
<evidence type="ECO:0000313" key="2">
    <source>
        <dbReference type="Proteomes" id="UP001235760"/>
    </source>
</evidence>
<accession>A0ABT9G0V8</accession>
<dbReference type="RefSeq" id="WP_305748498.1">
    <property type="nucleotide sequence ID" value="NZ_JAUZEE010000002.1"/>
</dbReference>
<protein>
    <submittedName>
        <fullName evidence="1">Uncharacterized protein</fullName>
    </submittedName>
</protein>
<dbReference type="Proteomes" id="UP001235760">
    <property type="component" value="Unassembled WGS sequence"/>
</dbReference>
<keyword evidence="2" id="KW-1185">Reference proteome</keyword>